<evidence type="ECO:0000259" key="4">
    <source>
        <dbReference type="Pfam" id="PF00294"/>
    </source>
</evidence>
<evidence type="ECO:0000313" key="5">
    <source>
        <dbReference type="EMBL" id="NTC32421.1"/>
    </source>
</evidence>
<organism evidence="5 6">
    <name type="scientific">Agrobacterium tumefaciens</name>
    <dbReference type="NCBI Taxonomy" id="358"/>
    <lineage>
        <taxon>Bacteria</taxon>
        <taxon>Pseudomonadati</taxon>
        <taxon>Pseudomonadota</taxon>
        <taxon>Alphaproteobacteria</taxon>
        <taxon>Hyphomicrobiales</taxon>
        <taxon>Rhizobiaceae</taxon>
        <taxon>Rhizobium/Agrobacterium group</taxon>
        <taxon>Agrobacterium</taxon>
        <taxon>Agrobacterium tumefaciens complex</taxon>
    </lineage>
</organism>
<reference evidence="5" key="1">
    <citation type="journal article" date="2020" name="Science">
        <title>Unexpected conservation and global transmission of agrobacterial virulence plasmids.</title>
        <authorList>
            <person name="Weisberg A.J."/>
            <person name="Davis E.W. 2nd"/>
            <person name="Tabima J."/>
            <person name="Belcher M.S."/>
            <person name="Miller M."/>
            <person name="Kuo C.H."/>
            <person name="Loper J.E."/>
            <person name="Grunwald N.J."/>
            <person name="Putnam M.L."/>
            <person name="Chang J.H."/>
        </authorList>
    </citation>
    <scope>NUCLEOTIDE SEQUENCE</scope>
    <source>
        <strain evidence="5">17-1853-1a</strain>
    </source>
</reference>
<gene>
    <name evidence="5" type="ORF">G6M46_30200</name>
</gene>
<dbReference type="InterPro" id="IPR029056">
    <property type="entry name" value="Ribokinase-like"/>
</dbReference>
<keyword evidence="2" id="KW-0808">Transferase</keyword>
<dbReference type="Proteomes" id="UP000702952">
    <property type="component" value="Unassembled WGS sequence"/>
</dbReference>
<dbReference type="Gene3D" id="3.40.1190.20">
    <property type="match status" value="1"/>
</dbReference>
<accession>A0AA44FE67</accession>
<evidence type="ECO:0000256" key="3">
    <source>
        <dbReference type="ARBA" id="ARBA00022777"/>
    </source>
</evidence>
<dbReference type="SUPFAM" id="SSF53613">
    <property type="entry name" value="Ribokinase-like"/>
    <property type="match status" value="1"/>
</dbReference>
<dbReference type="CDD" id="cd01166">
    <property type="entry name" value="KdgK"/>
    <property type="match status" value="1"/>
</dbReference>
<dbReference type="Pfam" id="PF00294">
    <property type="entry name" value="PfkB"/>
    <property type="match status" value="1"/>
</dbReference>
<comment type="caution">
    <text evidence="5">The sequence shown here is derived from an EMBL/GenBank/DDBJ whole genome shotgun (WGS) entry which is preliminary data.</text>
</comment>
<dbReference type="InterPro" id="IPR011611">
    <property type="entry name" value="PfkB_dom"/>
</dbReference>
<sequence length="310" mass="32567">MTEFVDAGPWSIINGQPRILIIGDIMLDVIVKPSGPIVLGSDRQARIETHAGGSAANQAAWVAHFGGDVTFVAKVGRNDVASHQATFVKSGVTPILAVDESADTGVLITLVDPDGQRSFLTDRAANQNLDVGDLPDSILDQVAILHLSGYSFFSTRSRAAVSDIVRRAKAKGVLITVDPGSAGFLAEGNCVEFFEWTKDASVCFPNSDEARVLAGSEQPDVQRRVLNDHYPLVIIKRGELGAEACVAGKVLVKLSAPKVEVVDTTGAGDAFLAGFLTALSKKQSLETALSAAIEAGSTATINFGGRPPSR</sequence>
<dbReference type="PANTHER" id="PTHR43320">
    <property type="entry name" value="SUGAR KINASE"/>
    <property type="match status" value="1"/>
</dbReference>
<feature type="domain" description="Carbohydrate kinase PfkB" evidence="4">
    <location>
        <begin position="18"/>
        <end position="306"/>
    </location>
</feature>
<dbReference type="EMBL" id="JAAMAY010000047">
    <property type="protein sequence ID" value="NTC32421.1"/>
    <property type="molecule type" value="Genomic_DNA"/>
</dbReference>
<dbReference type="InterPro" id="IPR052700">
    <property type="entry name" value="Carb_kinase_PfkB-like"/>
</dbReference>
<name>A0AA44FE67_AGRTU</name>
<proteinExistence type="inferred from homology"/>
<dbReference type="AlphaFoldDB" id="A0AA44FE67"/>
<dbReference type="GO" id="GO:0016301">
    <property type="term" value="F:kinase activity"/>
    <property type="evidence" value="ECO:0007669"/>
    <property type="project" value="UniProtKB-KW"/>
</dbReference>
<dbReference type="PANTHER" id="PTHR43320:SF3">
    <property type="entry name" value="CARBOHYDRATE KINASE PFKB DOMAIN-CONTAINING PROTEIN"/>
    <property type="match status" value="1"/>
</dbReference>
<dbReference type="PROSITE" id="PS00584">
    <property type="entry name" value="PFKB_KINASES_2"/>
    <property type="match status" value="1"/>
</dbReference>
<evidence type="ECO:0000256" key="1">
    <source>
        <dbReference type="ARBA" id="ARBA00010688"/>
    </source>
</evidence>
<protein>
    <submittedName>
        <fullName evidence="5">Sugar kinase</fullName>
    </submittedName>
</protein>
<dbReference type="RefSeq" id="WP_081307325.1">
    <property type="nucleotide sequence ID" value="NZ_JAAMAX010000037.1"/>
</dbReference>
<keyword evidence="3 5" id="KW-0418">Kinase</keyword>
<dbReference type="InterPro" id="IPR002173">
    <property type="entry name" value="Carboh/pur_kinase_PfkB_CS"/>
</dbReference>
<evidence type="ECO:0000256" key="2">
    <source>
        <dbReference type="ARBA" id="ARBA00022679"/>
    </source>
</evidence>
<evidence type="ECO:0000313" key="6">
    <source>
        <dbReference type="Proteomes" id="UP000702952"/>
    </source>
</evidence>
<dbReference type="PROSITE" id="PS00583">
    <property type="entry name" value="PFKB_KINASES_1"/>
    <property type="match status" value="1"/>
</dbReference>
<comment type="similarity">
    <text evidence="1">Belongs to the carbohydrate kinase PfkB family.</text>
</comment>